<keyword evidence="4" id="KW-0614">Plasmid</keyword>
<sequence>MTDTDLNEVSDENTPIIYELAEEFFGEYLNGIEGLTEIAVNRPDEVFLKVKGKWQQKKTPLSYDDCETFAAALADYNQDSLSNIKLVLSATLPTGERVQVVLPPITRKGCISITIRKPSDVFISHDDFVAQGFYERINTQETPKTRPETQQLIDLYKSNRIAEFVTECLRQGKTMVFCGGTGSGKTTFVNSLLEYIPHYLRIICIQDTPETKYRAHENVVDLFYPSEGGEQSIITPAMLLRACFRMNPDRILMTEIRGGEAWDFLKGASSGHEGNVTTLHEKNPKAAISGIVERCAQNPECQNIPHNVLLRKALDNIDVVLSINYLDECDKRYASDIYFKELHRDSYYEALRG</sequence>
<keyword evidence="2" id="KW-0547">Nucleotide-binding</keyword>
<keyword evidence="2" id="KW-0067">ATP-binding</keyword>
<evidence type="ECO:0000259" key="3">
    <source>
        <dbReference type="Pfam" id="PF00437"/>
    </source>
</evidence>
<geneLocation type="plasmid" evidence="4">
    <name>pKPC-ECN49</name>
</geneLocation>
<dbReference type="PANTHER" id="PTHR30486">
    <property type="entry name" value="TWITCHING MOTILITY PROTEIN PILT"/>
    <property type="match status" value="1"/>
</dbReference>
<dbReference type="Gene3D" id="3.40.50.300">
    <property type="entry name" value="P-loop containing nucleotide triphosphate hydrolases"/>
    <property type="match status" value="1"/>
</dbReference>
<protein>
    <recommendedName>
        <fullName evidence="2">Type IV secretion system protein</fullName>
    </recommendedName>
</protein>
<dbReference type="GO" id="GO:0005524">
    <property type="term" value="F:ATP binding"/>
    <property type="evidence" value="ECO:0007669"/>
    <property type="project" value="UniProtKB-UniRule"/>
</dbReference>
<reference evidence="4" key="1">
    <citation type="submission" date="2015-01" db="EMBL/GenBank/DDBJ databases">
        <authorList>
            <person name="Zhao X.J."/>
            <person name="Ma P."/>
        </authorList>
    </citation>
    <scope>NUCLEOTIDE SEQUENCE</scope>
    <source>
        <strain evidence="4">ECN49</strain>
        <plasmid evidence="4">pKPC-ECN49</plasmid>
    </source>
</reference>
<dbReference type="EMBL" id="KP726894">
    <property type="protein sequence ID" value="ALK43890.1"/>
    <property type="molecule type" value="Genomic_DNA"/>
</dbReference>
<dbReference type="PANTHER" id="PTHR30486:SF6">
    <property type="entry name" value="TYPE IV PILUS RETRACTATION ATPASE PILT"/>
    <property type="match status" value="1"/>
</dbReference>
<dbReference type="InterPro" id="IPR027417">
    <property type="entry name" value="P-loop_NTPase"/>
</dbReference>
<dbReference type="InterPro" id="IPR050921">
    <property type="entry name" value="T4SS_GSP_E_ATPase"/>
</dbReference>
<accession>A0A0P0LXG3</accession>
<dbReference type="GO" id="GO:0043684">
    <property type="term" value="C:type IV secretion system complex"/>
    <property type="evidence" value="ECO:0007669"/>
    <property type="project" value="UniProtKB-UniRule"/>
</dbReference>
<dbReference type="Gene3D" id="3.30.450.90">
    <property type="match status" value="1"/>
</dbReference>
<evidence type="ECO:0000256" key="1">
    <source>
        <dbReference type="ARBA" id="ARBA00006611"/>
    </source>
</evidence>
<organism evidence="4">
    <name type="scientific">Enterobacter cloacae</name>
    <dbReference type="NCBI Taxonomy" id="550"/>
    <lineage>
        <taxon>Bacteria</taxon>
        <taxon>Pseudomonadati</taxon>
        <taxon>Pseudomonadota</taxon>
        <taxon>Gammaproteobacteria</taxon>
        <taxon>Enterobacterales</taxon>
        <taxon>Enterobacteriaceae</taxon>
        <taxon>Enterobacter</taxon>
        <taxon>Enterobacter cloacae complex</taxon>
    </lineage>
</organism>
<dbReference type="GO" id="GO:0044097">
    <property type="term" value="P:secretion by the type IV secretion system"/>
    <property type="evidence" value="ECO:0007669"/>
    <property type="project" value="InterPro"/>
</dbReference>
<dbReference type="Pfam" id="PF00437">
    <property type="entry name" value="T2SSE"/>
    <property type="match status" value="1"/>
</dbReference>
<feature type="domain" description="Bacterial type II secretion system protein E" evidence="3">
    <location>
        <begin position="165"/>
        <end position="289"/>
    </location>
</feature>
<dbReference type="SUPFAM" id="SSF52540">
    <property type="entry name" value="P-loop containing nucleoside triphosphate hydrolases"/>
    <property type="match status" value="1"/>
</dbReference>
<dbReference type="NCBIfam" id="TIGR02788">
    <property type="entry name" value="VirB11"/>
    <property type="match status" value="1"/>
</dbReference>
<dbReference type="InterPro" id="IPR001482">
    <property type="entry name" value="T2SS/T4SS_dom"/>
</dbReference>
<proteinExistence type="inferred from homology"/>
<dbReference type="GO" id="GO:0016887">
    <property type="term" value="F:ATP hydrolysis activity"/>
    <property type="evidence" value="ECO:0007669"/>
    <property type="project" value="InterPro"/>
</dbReference>
<evidence type="ECO:0000313" key="4">
    <source>
        <dbReference type="EMBL" id="ALK43890.1"/>
    </source>
</evidence>
<comment type="similarity">
    <text evidence="1 2">Belongs to the GSP E family.</text>
</comment>
<dbReference type="AlphaFoldDB" id="A0A0P0LXG3"/>
<dbReference type="InterPro" id="IPR014155">
    <property type="entry name" value="VirB11"/>
</dbReference>
<dbReference type="CDD" id="cd01130">
    <property type="entry name" value="VirB11-like_ATPase"/>
    <property type="match status" value="1"/>
</dbReference>
<name>A0A0P0LXG3_ENTCL</name>
<comment type="function">
    <text evidence="2">Part of the Type IV secretion system.</text>
</comment>
<evidence type="ECO:0000256" key="2">
    <source>
        <dbReference type="RuleBase" id="RU366071"/>
    </source>
</evidence>